<reference evidence="2" key="1">
    <citation type="submission" date="2017-09" db="EMBL/GenBank/DDBJ databases">
        <authorList>
            <person name="Varghese N."/>
            <person name="Submissions S."/>
        </authorList>
    </citation>
    <scope>NUCLEOTIDE SEQUENCE [LARGE SCALE GENOMIC DNA]</scope>
    <source>
        <strain evidence="2">DSM 2913</strain>
    </source>
</reference>
<protein>
    <submittedName>
        <fullName evidence="1">Uncharacterized protein</fullName>
    </submittedName>
</protein>
<gene>
    <name evidence="1" type="ORF">SAMN06265353_0776</name>
</gene>
<proteinExistence type="predicted"/>
<evidence type="ECO:0000313" key="2">
    <source>
        <dbReference type="Proteomes" id="UP000218627"/>
    </source>
</evidence>
<accession>A0A285NVS3</accession>
<keyword evidence="2" id="KW-1185">Reference proteome</keyword>
<sequence length="111" mass="13303">MKNTPLDVQLLEEMSNLEYFIVKSPVNTQDFWKEWQEKFSRAYMSRLAVKKLLKTKKLSYEDVSKYKAQMHIYEDVLYYLETLKNIAMNLRGIFTSDQSVELDDEDIDLDF</sequence>
<dbReference type="OrthoDB" id="14472at2"/>
<dbReference type="RefSeq" id="WP_096601326.1">
    <property type="nucleotide sequence ID" value="NZ_OBEN01000003.1"/>
</dbReference>
<dbReference type="AlphaFoldDB" id="A0A285NVS3"/>
<organism evidence="1 2">
    <name type="scientific">Hydrogenobacter hydrogenophilus</name>
    <dbReference type="NCBI Taxonomy" id="35835"/>
    <lineage>
        <taxon>Bacteria</taxon>
        <taxon>Pseudomonadati</taxon>
        <taxon>Aquificota</taxon>
        <taxon>Aquificia</taxon>
        <taxon>Aquificales</taxon>
        <taxon>Aquificaceae</taxon>
        <taxon>Hydrogenobacter</taxon>
    </lineage>
</organism>
<name>A0A285NVS3_9AQUI</name>
<dbReference type="EMBL" id="OBEN01000003">
    <property type="protein sequence ID" value="SNZ13539.1"/>
    <property type="molecule type" value="Genomic_DNA"/>
</dbReference>
<evidence type="ECO:0000313" key="1">
    <source>
        <dbReference type="EMBL" id="SNZ13539.1"/>
    </source>
</evidence>
<dbReference type="Proteomes" id="UP000218627">
    <property type="component" value="Unassembled WGS sequence"/>
</dbReference>